<dbReference type="PANTHER" id="PTHR11129:SF1">
    <property type="entry name" value="PROTEIN FARNESYLTRANSFERASE_GERANYLGERANYLTRANSFERASE TYPE-1 SUBUNIT ALPHA"/>
    <property type="match status" value="1"/>
</dbReference>
<evidence type="ECO:0000256" key="3">
    <source>
        <dbReference type="ARBA" id="ARBA00012700"/>
    </source>
</evidence>
<dbReference type="GO" id="GO:0004660">
    <property type="term" value="F:protein farnesyltransferase activity"/>
    <property type="evidence" value="ECO:0007669"/>
    <property type="project" value="UniProtKB-EC"/>
</dbReference>
<dbReference type="Gene3D" id="1.25.40.120">
    <property type="entry name" value="Protein prenylyltransferase"/>
    <property type="match status" value="1"/>
</dbReference>
<comment type="caution">
    <text evidence="14">The sequence shown here is derived from an EMBL/GenBank/DDBJ whole genome shotgun (WGS) entry which is preliminary data.</text>
</comment>
<accession>A0AAV5REA6</accession>
<evidence type="ECO:0000256" key="9">
    <source>
        <dbReference type="ARBA" id="ARBA00040965"/>
    </source>
</evidence>
<evidence type="ECO:0000256" key="1">
    <source>
        <dbReference type="ARBA" id="ARBA00001946"/>
    </source>
</evidence>
<evidence type="ECO:0000256" key="6">
    <source>
        <dbReference type="ARBA" id="ARBA00022679"/>
    </source>
</evidence>
<dbReference type="AlphaFoldDB" id="A0AAV5REA6"/>
<dbReference type="InterPro" id="IPR002088">
    <property type="entry name" value="Prenyl_trans_a"/>
</dbReference>
<reference evidence="14 15" key="1">
    <citation type="journal article" date="2023" name="Elife">
        <title>Identification of key yeast species and microbe-microbe interactions impacting larval growth of Drosophila in the wild.</title>
        <authorList>
            <person name="Mure A."/>
            <person name="Sugiura Y."/>
            <person name="Maeda R."/>
            <person name="Honda K."/>
            <person name="Sakurai N."/>
            <person name="Takahashi Y."/>
            <person name="Watada M."/>
            <person name="Katoh T."/>
            <person name="Gotoh A."/>
            <person name="Gotoh Y."/>
            <person name="Taniguchi I."/>
            <person name="Nakamura K."/>
            <person name="Hayashi T."/>
            <person name="Katayama T."/>
            <person name="Uemura T."/>
            <person name="Hattori Y."/>
        </authorList>
    </citation>
    <scope>NUCLEOTIDE SEQUENCE [LARGE SCALE GENOMIC DNA]</scope>
    <source>
        <strain evidence="14 15">SB-73</strain>
    </source>
</reference>
<evidence type="ECO:0000313" key="15">
    <source>
        <dbReference type="Proteomes" id="UP001362899"/>
    </source>
</evidence>
<evidence type="ECO:0000256" key="5">
    <source>
        <dbReference type="ARBA" id="ARBA00022602"/>
    </source>
</evidence>
<evidence type="ECO:0000256" key="2">
    <source>
        <dbReference type="ARBA" id="ARBA00006734"/>
    </source>
</evidence>
<dbReference type="PANTHER" id="PTHR11129">
    <property type="entry name" value="PROTEIN FARNESYLTRANSFERASE ALPHA SUBUNIT/RAB GERANYLGERANYL TRANSFERASE ALPHA SUBUNIT"/>
    <property type="match status" value="1"/>
</dbReference>
<dbReference type="Proteomes" id="UP001362899">
    <property type="component" value="Unassembled WGS sequence"/>
</dbReference>
<dbReference type="SUPFAM" id="SSF48439">
    <property type="entry name" value="Protein prenylyltransferase"/>
    <property type="match status" value="1"/>
</dbReference>
<keyword evidence="8" id="KW-0460">Magnesium</keyword>
<dbReference type="GO" id="GO:0004662">
    <property type="term" value="F:CAAX-protein geranylgeranyltransferase activity"/>
    <property type="evidence" value="ECO:0007669"/>
    <property type="project" value="UniProtKB-EC"/>
</dbReference>
<dbReference type="EMBL" id="BTGC01000001">
    <property type="protein sequence ID" value="GMM49437.1"/>
    <property type="molecule type" value="Genomic_DNA"/>
</dbReference>
<organism evidence="14 15">
    <name type="scientific">Starmerella bacillaris</name>
    <name type="common">Yeast</name>
    <name type="synonym">Candida zemplinina</name>
    <dbReference type="NCBI Taxonomy" id="1247836"/>
    <lineage>
        <taxon>Eukaryota</taxon>
        <taxon>Fungi</taxon>
        <taxon>Dikarya</taxon>
        <taxon>Ascomycota</taxon>
        <taxon>Saccharomycotina</taxon>
        <taxon>Dipodascomycetes</taxon>
        <taxon>Dipodascales</taxon>
        <taxon>Trichomonascaceae</taxon>
        <taxon>Starmerella</taxon>
    </lineage>
</organism>
<evidence type="ECO:0000256" key="10">
    <source>
        <dbReference type="ARBA" id="ARBA00041392"/>
    </source>
</evidence>
<evidence type="ECO:0000256" key="12">
    <source>
        <dbReference type="ARBA" id="ARBA00043086"/>
    </source>
</evidence>
<evidence type="ECO:0000256" key="7">
    <source>
        <dbReference type="ARBA" id="ARBA00022737"/>
    </source>
</evidence>
<evidence type="ECO:0000313" key="14">
    <source>
        <dbReference type="EMBL" id="GMM49437.1"/>
    </source>
</evidence>
<evidence type="ECO:0000256" key="8">
    <source>
        <dbReference type="ARBA" id="ARBA00022842"/>
    </source>
</evidence>
<dbReference type="GO" id="GO:0005953">
    <property type="term" value="C:CAAX-protein geranylgeranyltransferase complex"/>
    <property type="evidence" value="ECO:0007669"/>
    <property type="project" value="TreeGrafter"/>
</dbReference>
<gene>
    <name evidence="14" type="ORF">DASB73_003950</name>
</gene>
<keyword evidence="5" id="KW-0637">Prenyltransferase</keyword>
<name>A0AAV5REA6_STABA</name>
<keyword evidence="6" id="KW-0808">Transferase</keyword>
<sequence>MKPWTEFDFSDVVPEHVAEIPGHLAQIAYPEHFKTVMGLFLPIYKAKERSERALALTYELIELNPAYYFVWDFRFEIVRAIGSDVFDYKLVGLTPSAPAQPETSEDGEFVNQFTLSKSKNYQIWNYRALLLDRHNELWYRGEKLIVSMVLEDDAKNFHAWSHLRWVITQSVKHAPQAFDAVQLLADCTALLLEDVFNNSVWAYRFFLLKTYPSLFDIDEELKLVTAHIASAPSNESAWSYLSGVLDDKASSTTAATSSAVQFALAFQDEPLALQFLAEHAQENVSTYYSLLAEKEPFAKSFWLAQVAE</sequence>
<keyword evidence="15" id="KW-1185">Reference proteome</keyword>
<proteinExistence type="inferred from homology"/>
<keyword evidence="7" id="KW-0677">Repeat</keyword>
<evidence type="ECO:0000256" key="11">
    <source>
        <dbReference type="ARBA" id="ARBA00042436"/>
    </source>
</evidence>
<dbReference type="EC" id="2.5.1.59" evidence="3"/>
<evidence type="ECO:0000256" key="4">
    <source>
        <dbReference type="ARBA" id="ARBA00012702"/>
    </source>
</evidence>
<protein>
    <recommendedName>
        <fullName evidence="9">Protein farnesyltransferase/geranylgeranyltransferase type-1 subunit alpha</fullName>
        <ecNumber evidence="4">2.5.1.58</ecNumber>
        <ecNumber evidence="3">2.5.1.59</ecNumber>
    </recommendedName>
    <alternativeName>
        <fullName evidence="12">CAAX farnesyltransferase subunit alpha</fullName>
    </alternativeName>
    <alternativeName>
        <fullName evidence="11">FTase-alpha</fullName>
    </alternativeName>
    <alternativeName>
        <fullName evidence="10">Ras proteins prenyltransferase subunit alpha</fullName>
    </alternativeName>
    <alternativeName>
        <fullName evidence="13">Type I protein geranyl-geranyltransferase subunit alpha</fullName>
    </alternativeName>
</protein>
<dbReference type="GO" id="GO:0005965">
    <property type="term" value="C:protein farnesyltransferase complex"/>
    <property type="evidence" value="ECO:0007669"/>
    <property type="project" value="TreeGrafter"/>
</dbReference>
<evidence type="ECO:0000256" key="13">
    <source>
        <dbReference type="ARBA" id="ARBA00043219"/>
    </source>
</evidence>
<dbReference type="Pfam" id="PF01239">
    <property type="entry name" value="PPTA"/>
    <property type="match status" value="5"/>
</dbReference>
<comment type="cofactor">
    <cofactor evidence="1">
        <name>Mg(2+)</name>
        <dbReference type="ChEBI" id="CHEBI:18420"/>
    </cofactor>
</comment>
<comment type="similarity">
    <text evidence="2">Belongs to the protein prenyltransferase subunit alpha family.</text>
</comment>
<dbReference type="EC" id="2.5.1.58" evidence="4"/>
<dbReference type="PROSITE" id="PS51147">
    <property type="entry name" value="PFTA"/>
    <property type="match status" value="4"/>
</dbReference>